<organism evidence="2">
    <name type="scientific">Ixodes ricinus</name>
    <name type="common">Common tick</name>
    <name type="synonym">Acarus ricinus</name>
    <dbReference type="NCBI Taxonomy" id="34613"/>
    <lineage>
        <taxon>Eukaryota</taxon>
        <taxon>Metazoa</taxon>
        <taxon>Ecdysozoa</taxon>
        <taxon>Arthropoda</taxon>
        <taxon>Chelicerata</taxon>
        <taxon>Arachnida</taxon>
        <taxon>Acari</taxon>
        <taxon>Parasitiformes</taxon>
        <taxon>Ixodida</taxon>
        <taxon>Ixodoidea</taxon>
        <taxon>Ixodidae</taxon>
        <taxon>Ixodinae</taxon>
        <taxon>Ixodes</taxon>
    </lineage>
</organism>
<dbReference type="EMBL" id="GIFC01012722">
    <property type="protein sequence ID" value="MXU94805.1"/>
    <property type="molecule type" value="Transcribed_RNA"/>
</dbReference>
<reference evidence="2" key="1">
    <citation type="submission" date="2019-12" db="EMBL/GenBank/DDBJ databases">
        <title>An insight into the sialome of adult female Ixodes ricinus ticks feeding for 6 days.</title>
        <authorList>
            <person name="Perner J."/>
            <person name="Ribeiro J.M.C."/>
        </authorList>
    </citation>
    <scope>NUCLEOTIDE SEQUENCE</scope>
    <source>
        <strain evidence="2">Semi-engorged</strain>
        <tissue evidence="2">Salivary glands</tissue>
    </source>
</reference>
<name>A0A6B0UZ74_IXORI</name>
<dbReference type="AlphaFoldDB" id="A0A6B0UZ74"/>
<sequence length="171" mass="17944">MSSTSTTGSLLQLAFCLANRSASLDRHLLASSSRSCSSSSASLLTPSSMRRTNLTLCTSLSKHVWMCAVISPPPSCQCSGEALKPSCTSQRLSQSTTCREPSSSGRDRTALPHRVRHVKPPPGSRGLRSATSIWAGTTRPSRGSLVGPSRSRAYQGLSFLSSFPSPSGGAS</sequence>
<evidence type="ECO:0000313" key="2">
    <source>
        <dbReference type="EMBL" id="MXU94805.1"/>
    </source>
</evidence>
<feature type="compositionally biased region" description="Polar residues" evidence="1">
    <location>
        <begin position="129"/>
        <end position="141"/>
    </location>
</feature>
<evidence type="ECO:0000256" key="1">
    <source>
        <dbReference type="SAM" id="MobiDB-lite"/>
    </source>
</evidence>
<feature type="region of interest" description="Disordered" evidence="1">
    <location>
        <begin position="114"/>
        <end position="149"/>
    </location>
</feature>
<feature type="compositionally biased region" description="Polar residues" evidence="1">
    <location>
        <begin position="90"/>
        <end position="104"/>
    </location>
</feature>
<proteinExistence type="predicted"/>
<protein>
    <submittedName>
        <fullName evidence="2">Putative secreted protein</fullName>
    </submittedName>
</protein>
<feature type="region of interest" description="Disordered" evidence="1">
    <location>
        <begin position="90"/>
        <end position="109"/>
    </location>
</feature>
<accession>A0A6B0UZ74</accession>